<evidence type="ECO:0000313" key="3">
    <source>
        <dbReference type="Proteomes" id="UP000002372"/>
    </source>
</evidence>
<sequence>MTRRAAMASILRIAKVTQHEPQRAGIDPVAEARHQVQCHVTTTQAQGVSAFDRPPTGNHVVLLAMNQVKPPNATPFSATAPPLRSTS</sequence>
<dbReference type="Proteomes" id="UP000002372">
    <property type="component" value="Chromosome"/>
</dbReference>
<dbReference type="EMBL" id="FP475956">
    <property type="protein sequence ID" value="CAZ88642.1"/>
    <property type="molecule type" value="Genomic_DNA"/>
</dbReference>
<evidence type="ECO:0000313" key="4">
    <source>
        <dbReference type="Proteomes" id="UP000078599"/>
    </source>
</evidence>
<reference key="1">
    <citation type="submission" date="2009-07" db="EMBL/GenBank/DDBJ databases">
        <authorList>
            <person name="Genoscope - CEA"/>
        </authorList>
    </citation>
    <scope>NUCLEOTIDE SEQUENCE</scope>
    <source>
        <strain>3As</strain>
    </source>
</reference>
<dbReference type="HOGENOM" id="CLU_2482302_0_0_4"/>
<gene>
    <name evidence="1" type="ordered locus">THI_1979</name>
    <name evidence="2" type="ORF">THICB1_20048</name>
</gene>
<evidence type="ECO:0000313" key="2">
    <source>
        <dbReference type="EMBL" id="CQR32024.1"/>
    </source>
</evidence>
<evidence type="ECO:0000313" key="1">
    <source>
        <dbReference type="EMBL" id="CAZ88642.1"/>
    </source>
</evidence>
<keyword evidence="4" id="KW-1185">Reference proteome</keyword>
<reference evidence="1" key="3">
    <citation type="submission" date="2010-07" db="EMBL/GenBank/DDBJ databases">
        <authorList>
            <person name="Genoscope - CEA"/>
        </authorList>
    </citation>
    <scope>NUCLEOTIDE SEQUENCE</scope>
    <source>
        <strain evidence="1">3As</strain>
    </source>
</reference>
<proteinExistence type="predicted"/>
<reference evidence="3" key="2">
    <citation type="journal article" date="2010" name="PLoS Genet.">
        <title>Structure, function, and evolution of the Thiomonas spp. genome.</title>
        <authorList>
            <person name="Arsene-Ploetze F."/>
            <person name="Koechler S."/>
            <person name="Marchal M."/>
            <person name="Coppee J.Y."/>
            <person name="Chandler M."/>
            <person name="Bonnefoy V."/>
            <person name="Brochier-Armanet C."/>
            <person name="Barakat M."/>
            <person name="Barbe V."/>
            <person name="Battaglia-Brunet F."/>
            <person name="Bruneel O."/>
            <person name="Bryan C.G."/>
            <person name="Cleiss-Arnold J."/>
            <person name="Cruveiller S."/>
            <person name="Erhardt M."/>
            <person name="Heinrich-Salmeron A."/>
            <person name="Hommais F."/>
            <person name="Joulian C."/>
            <person name="Krin E."/>
            <person name="Lieutaud A."/>
            <person name="Lievremont D."/>
            <person name="Michel C."/>
            <person name="Muller D."/>
            <person name="Ortet P."/>
            <person name="Proux C."/>
            <person name="Siguier P."/>
            <person name="Roche D."/>
            <person name="Rouy Z."/>
            <person name="Salvignol G."/>
            <person name="Slyemi D."/>
            <person name="Talla E."/>
            <person name="Weiss S."/>
            <person name="Weissenbach J."/>
            <person name="Medigue C."/>
            <person name="Bertin P.N."/>
        </authorList>
    </citation>
    <scope>NUCLEOTIDE SEQUENCE [LARGE SCALE GENOMIC DNA]</scope>
    <source>
        <strain evidence="3">DSM 22701 / CIP 110005 / 3As</strain>
    </source>
</reference>
<organism evidence="1 3">
    <name type="scientific">Thiomonas arsenitoxydans (strain DSM 22701 / CIP 110005 / 3As)</name>
    <dbReference type="NCBI Taxonomy" id="426114"/>
    <lineage>
        <taxon>Bacteria</taxon>
        <taxon>Pseudomonadati</taxon>
        <taxon>Pseudomonadota</taxon>
        <taxon>Betaproteobacteria</taxon>
        <taxon>Burkholderiales</taxon>
        <taxon>Thiomonas</taxon>
    </lineage>
</organism>
<accession>D6CTM3</accession>
<name>D6CTM3_THIA3</name>
<dbReference type="AlphaFoldDB" id="D6CTM3"/>
<protein>
    <submittedName>
        <fullName evidence="1">Uncharacterized protein</fullName>
    </submittedName>
</protein>
<dbReference type="Proteomes" id="UP000078599">
    <property type="component" value="Unassembled WGS sequence"/>
</dbReference>
<dbReference type="EMBL" id="CTRI01000012">
    <property type="protein sequence ID" value="CQR32024.1"/>
    <property type="molecule type" value="Genomic_DNA"/>
</dbReference>
<reference evidence="2 4" key="4">
    <citation type="submission" date="2015-03" db="EMBL/GenBank/DDBJ databases">
        <authorList>
            <person name="Regsiter A."/>
            <person name="william w."/>
        </authorList>
    </citation>
    <scope>NUCLEOTIDE SEQUENCE [LARGE SCALE GENOMIC DNA]</scope>
    <source>
        <strain evidence="2 4">CB1</strain>
    </source>
</reference>
<dbReference type="KEGG" id="thi:THI_1979"/>